<dbReference type="EMBL" id="AP026073">
    <property type="protein sequence ID" value="BDM69383.1"/>
    <property type="molecule type" value="Genomic_DNA"/>
</dbReference>
<name>A0ABN6QYG0_STRNI</name>
<dbReference type="PROSITE" id="PS50042">
    <property type="entry name" value="CNMP_BINDING_3"/>
    <property type="match status" value="1"/>
</dbReference>
<dbReference type="SUPFAM" id="SSF51206">
    <property type="entry name" value="cAMP-binding domain-like"/>
    <property type="match status" value="1"/>
</dbReference>
<dbReference type="InterPro" id="IPR018490">
    <property type="entry name" value="cNMP-bd_dom_sf"/>
</dbReference>
<feature type="compositionally biased region" description="Basic residues" evidence="1">
    <location>
        <begin position="1"/>
        <end position="17"/>
    </location>
</feature>
<dbReference type="SMART" id="SM00100">
    <property type="entry name" value="cNMP"/>
    <property type="match status" value="1"/>
</dbReference>
<evidence type="ECO:0000256" key="1">
    <source>
        <dbReference type="SAM" id="MobiDB-lite"/>
    </source>
</evidence>
<reference evidence="3" key="1">
    <citation type="submission" date="2022-06" db="EMBL/GenBank/DDBJ databases">
        <title>Complete genome sequence of Streptomyces nigrescens HEK616.</title>
        <authorList>
            <person name="Asamizu S."/>
            <person name="Onaka H."/>
        </authorList>
    </citation>
    <scope>NUCLEOTIDE SEQUENCE</scope>
    <source>
        <strain evidence="3">HEK616</strain>
    </source>
</reference>
<feature type="region of interest" description="Disordered" evidence="1">
    <location>
        <begin position="1"/>
        <end position="43"/>
    </location>
</feature>
<evidence type="ECO:0000313" key="3">
    <source>
        <dbReference type="EMBL" id="BDM69383.1"/>
    </source>
</evidence>
<dbReference type="Proteomes" id="UP001059597">
    <property type="component" value="Chromosome"/>
</dbReference>
<dbReference type="Gene3D" id="2.60.120.10">
    <property type="entry name" value="Jelly Rolls"/>
    <property type="match status" value="1"/>
</dbReference>
<proteinExistence type="predicted"/>
<evidence type="ECO:0000313" key="4">
    <source>
        <dbReference type="Proteomes" id="UP001059597"/>
    </source>
</evidence>
<gene>
    <name evidence="3" type="ORF">HEK616_28700</name>
</gene>
<organism evidence="3 4">
    <name type="scientific">Streptomyces nigrescens</name>
    <dbReference type="NCBI Taxonomy" id="1920"/>
    <lineage>
        <taxon>Bacteria</taxon>
        <taxon>Bacillati</taxon>
        <taxon>Actinomycetota</taxon>
        <taxon>Actinomycetes</taxon>
        <taxon>Kitasatosporales</taxon>
        <taxon>Streptomycetaceae</taxon>
        <taxon>Streptomyces</taxon>
    </lineage>
</organism>
<dbReference type="InterPro" id="IPR000595">
    <property type="entry name" value="cNMP-bd_dom"/>
</dbReference>
<feature type="domain" description="Cyclic nucleotide-binding" evidence="2">
    <location>
        <begin position="44"/>
        <end position="113"/>
    </location>
</feature>
<evidence type="ECO:0000259" key="2">
    <source>
        <dbReference type="PROSITE" id="PS50042"/>
    </source>
</evidence>
<dbReference type="CDD" id="cd00038">
    <property type="entry name" value="CAP_ED"/>
    <property type="match status" value="1"/>
</dbReference>
<accession>A0ABN6QYG0</accession>
<dbReference type="Pfam" id="PF00027">
    <property type="entry name" value="cNMP_binding"/>
    <property type="match status" value="1"/>
</dbReference>
<sequence length="196" mass="21552">MHRLVPGRHRYHRRGTRPQRGARGGRGTGRGALMTAEGHGTRGILGALPPEHRDRLLGFAHDVTFPPGDRIFDEGGTADRFWIVRAGLVALDTYEPGRGPTVVETLGEGELLGWSWLFEPYRWHLGAQTRGEVQAYEFDAHQVRAAIDADPAFGLAVTRCVASVAIGRRLRAARTRLLDLYGPPVRNAPTAYGETP</sequence>
<dbReference type="InterPro" id="IPR014710">
    <property type="entry name" value="RmlC-like_jellyroll"/>
</dbReference>
<protein>
    <recommendedName>
        <fullName evidence="2">Cyclic nucleotide-binding domain-containing protein</fullName>
    </recommendedName>
</protein>
<keyword evidence="4" id="KW-1185">Reference proteome</keyword>